<dbReference type="EMBL" id="BMAU01021426">
    <property type="protein sequence ID" value="GFY34602.1"/>
    <property type="molecule type" value="Genomic_DNA"/>
</dbReference>
<protein>
    <submittedName>
        <fullName evidence="1">Uncharacterized protein</fullName>
    </submittedName>
</protein>
<comment type="caution">
    <text evidence="1">The sequence shown here is derived from an EMBL/GenBank/DDBJ whole genome shotgun (WGS) entry which is preliminary data.</text>
</comment>
<organism evidence="1 2">
    <name type="scientific">Trichonephila clavipes</name>
    <name type="common">Golden silk orbweaver</name>
    <name type="synonym">Nephila clavipes</name>
    <dbReference type="NCBI Taxonomy" id="2585209"/>
    <lineage>
        <taxon>Eukaryota</taxon>
        <taxon>Metazoa</taxon>
        <taxon>Ecdysozoa</taxon>
        <taxon>Arthropoda</taxon>
        <taxon>Chelicerata</taxon>
        <taxon>Arachnida</taxon>
        <taxon>Araneae</taxon>
        <taxon>Araneomorphae</taxon>
        <taxon>Entelegynae</taxon>
        <taxon>Araneoidea</taxon>
        <taxon>Nephilidae</taxon>
        <taxon>Trichonephila</taxon>
    </lineage>
</organism>
<dbReference type="Proteomes" id="UP000887159">
    <property type="component" value="Unassembled WGS sequence"/>
</dbReference>
<evidence type="ECO:0000313" key="1">
    <source>
        <dbReference type="EMBL" id="GFY34602.1"/>
    </source>
</evidence>
<evidence type="ECO:0000313" key="2">
    <source>
        <dbReference type="Proteomes" id="UP000887159"/>
    </source>
</evidence>
<name>A0A8X6WHG4_TRICX</name>
<accession>A0A8X6WHG4</accession>
<gene>
    <name evidence="1" type="ORF">TNCV_1372931</name>
</gene>
<proteinExistence type="predicted"/>
<keyword evidence="2" id="KW-1185">Reference proteome</keyword>
<dbReference type="AlphaFoldDB" id="A0A8X6WHG4"/>
<sequence>MTAVRLVLGSNPEEDMDVCNRAVPSWHEGTLNSRRAANPRWLLSHNTDGDGPRNFEQVSSDEDDIRVCNPCQTTTREFQFGQIECASVPLHGGFSVEQGLELMTSVRDHNP</sequence>
<reference evidence="1" key="1">
    <citation type="submission" date="2020-08" db="EMBL/GenBank/DDBJ databases">
        <title>Multicomponent nature underlies the extraordinary mechanical properties of spider dragline silk.</title>
        <authorList>
            <person name="Kono N."/>
            <person name="Nakamura H."/>
            <person name="Mori M."/>
            <person name="Yoshida Y."/>
            <person name="Ohtoshi R."/>
            <person name="Malay A.D."/>
            <person name="Moran D.A.P."/>
            <person name="Tomita M."/>
            <person name="Numata K."/>
            <person name="Arakawa K."/>
        </authorList>
    </citation>
    <scope>NUCLEOTIDE SEQUENCE</scope>
</reference>